<evidence type="ECO:0000313" key="3">
    <source>
        <dbReference type="Proteomes" id="UP000293589"/>
    </source>
</evidence>
<keyword evidence="1" id="KW-1133">Transmembrane helix</keyword>
<protein>
    <submittedName>
        <fullName evidence="2">DUF624 domain-containing protein</fullName>
    </submittedName>
</protein>
<keyword evidence="1" id="KW-0472">Membrane</keyword>
<feature type="transmembrane region" description="Helical" evidence="1">
    <location>
        <begin position="174"/>
        <end position="196"/>
    </location>
</feature>
<dbReference type="Pfam" id="PF04854">
    <property type="entry name" value="DUF624"/>
    <property type="match status" value="1"/>
</dbReference>
<organism evidence="2 3">
    <name type="scientific">Bifidobacterium pullorum subsp. gallinarum</name>
    <dbReference type="NCBI Taxonomy" id="78344"/>
    <lineage>
        <taxon>Bacteria</taxon>
        <taxon>Bacillati</taxon>
        <taxon>Actinomycetota</taxon>
        <taxon>Actinomycetes</taxon>
        <taxon>Bifidobacteriales</taxon>
        <taxon>Bifidobacteriaceae</taxon>
        <taxon>Bifidobacterium</taxon>
    </lineage>
</organism>
<dbReference type="EMBL" id="CP035464">
    <property type="protein sequence ID" value="QAY33739.1"/>
    <property type="molecule type" value="Genomic_DNA"/>
</dbReference>
<reference evidence="2 3" key="1">
    <citation type="submission" date="2019-01" db="EMBL/GenBank/DDBJ databases">
        <title>Complete genome sequence of Bifidobacterium gallinarum CACC 514.</title>
        <authorList>
            <person name="Jung M."/>
        </authorList>
    </citation>
    <scope>NUCLEOTIDE SEQUENCE [LARGE SCALE GENOMIC DNA]</scope>
    <source>
        <strain evidence="2 3">CACC 514</strain>
    </source>
</reference>
<evidence type="ECO:0000313" key="2">
    <source>
        <dbReference type="EMBL" id="QAY33739.1"/>
    </source>
</evidence>
<feature type="transmembrane region" description="Helical" evidence="1">
    <location>
        <begin position="70"/>
        <end position="95"/>
    </location>
</feature>
<sequence length="218" mass="24723">MKFNIDAPFWRFMSTLARFTVLNVLFVITCIPVATIGPALAALYSTIFAYCDHEDVSLHREYLKRLKREFVRGLLSFLIYIAVAAVLIFGFVFWGQVQSNISYIGLAILIIATAFAILSFEYQYPLQARFDASFGRTWKNSLILPWAAFGHTIIIVVIEVAFLAVFFFVPFVRVLAVIFGFSWITYAKSLVFLKAFDKFSDPAKAMEQPTYVNSSASL</sequence>
<dbReference type="AlphaFoldDB" id="A0A4P6E664"/>
<proteinExistence type="predicted"/>
<feature type="transmembrane region" description="Helical" evidence="1">
    <location>
        <begin position="101"/>
        <end position="122"/>
    </location>
</feature>
<feature type="transmembrane region" description="Helical" evidence="1">
    <location>
        <begin position="20"/>
        <end position="50"/>
    </location>
</feature>
<keyword evidence="1" id="KW-0812">Transmembrane</keyword>
<dbReference type="Proteomes" id="UP000293589">
    <property type="component" value="Chromosome"/>
</dbReference>
<dbReference type="InterPro" id="IPR006938">
    <property type="entry name" value="DUF624"/>
</dbReference>
<gene>
    <name evidence="2" type="ORF">ESN35_10310</name>
</gene>
<feature type="transmembrane region" description="Helical" evidence="1">
    <location>
        <begin position="143"/>
        <end position="168"/>
    </location>
</feature>
<accession>A0A4P6E664</accession>
<evidence type="ECO:0000256" key="1">
    <source>
        <dbReference type="SAM" id="Phobius"/>
    </source>
</evidence>
<dbReference type="RefSeq" id="WP_129238211.1">
    <property type="nucleotide sequence ID" value="NZ_CP035464.1"/>
</dbReference>
<dbReference type="KEGG" id="bgx:ESN35_10310"/>
<name>A0A4P6E664_9BIFI</name>